<dbReference type="EMBL" id="LASV01000112">
    <property type="protein sequence ID" value="KKA23067.1"/>
    <property type="molecule type" value="Genomic_DNA"/>
</dbReference>
<feature type="compositionally biased region" description="Low complexity" evidence="7">
    <location>
        <begin position="300"/>
        <end position="317"/>
    </location>
</feature>
<keyword evidence="9" id="KW-1185">Reference proteome</keyword>
<dbReference type="GO" id="GO:0016740">
    <property type="term" value="F:transferase activity"/>
    <property type="evidence" value="ECO:0007669"/>
    <property type="project" value="UniProtKB-KW"/>
</dbReference>
<accession>A0A0F4YXN2</accession>
<comment type="caution">
    <text evidence="8">The sequence shown here is derived from an EMBL/GenBank/DDBJ whole genome shotgun (WGS) entry which is preliminary data.</text>
</comment>
<comment type="function">
    <text evidence="6">Part of the dynactin complex that activates the molecular motor dynein for ultra-processive transport along microtubules.</text>
</comment>
<evidence type="ECO:0000313" key="8">
    <source>
        <dbReference type="EMBL" id="KKA23067.1"/>
    </source>
</evidence>
<evidence type="ECO:0000256" key="1">
    <source>
        <dbReference type="ARBA" id="ARBA00004245"/>
    </source>
</evidence>
<dbReference type="InterPro" id="IPR011004">
    <property type="entry name" value="Trimer_LpxA-like_sf"/>
</dbReference>
<evidence type="ECO:0000256" key="6">
    <source>
        <dbReference type="ARBA" id="ARBA00034687"/>
    </source>
</evidence>
<dbReference type="InterPro" id="IPR027777">
    <property type="entry name" value="DCTN6"/>
</dbReference>
<gene>
    <name evidence="8" type="ORF">T310_2946</name>
</gene>
<evidence type="ECO:0000256" key="7">
    <source>
        <dbReference type="SAM" id="MobiDB-lite"/>
    </source>
</evidence>
<dbReference type="InterPro" id="IPR036412">
    <property type="entry name" value="HAD-like_sf"/>
</dbReference>
<feature type="compositionally biased region" description="Low complexity" evidence="7">
    <location>
        <begin position="416"/>
        <end position="428"/>
    </location>
</feature>
<dbReference type="PANTHER" id="PTHR13072:SF0">
    <property type="entry name" value="DYNACTIN SUBUNIT 6"/>
    <property type="match status" value="1"/>
</dbReference>
<dbReference type="SUPFAM" id="SSF51161">
    <property type="entry name" value="Trimeric LpxA-like enzymes"/>
    <property type="match status" value="1"/>
</dbReference>
<keyword evidence="4" id="KW-0963">Cytoplasm</keyword>
<dbReference type="OrthoDB" id="2355at2759"/>
<evidence type="ECO:0000256" key="2">
    <source>
        <dbReference type="ARBA" id="ARBA00007719"/>
    </source>
</evidence>
<feature type="compositionally biased region" description="Low complexity" evidence="7">
    <location>
        <begin position="207"/>
        <end position="219"/>
    </location>
</feature>
<dbReference type="Proteomes" id="UP000053958">
    <property type="component" value="Unassembled WGS sequence"/>
</dbReference>
<evidence type="ECO:0000256" key="5">
    <source>
        <dbReference type="ARBA" id="ARBA00023212"/>
    </source>
</evidence>
<dbReference type="SUPFAM" id="SSF56784">
    <property type="entry name" value="HAD-like"/>
    <property type="match status" value="1"/>
</dbReference>
<sequence length="479" mass="51282">MLKALHVIPTFSDNPAANTRSMRALDYFDYVQIFPADKTQHFTRIHQASGIPYEDMLFFDDEARNRNVQTELDVTFCLVRDGMTREEVDRGVWEWRRRRGFKPGEPRHIDTDLSLIGYYNERSILIQRSPRFLEKLRKYLFPRSSYILEPQRLLPQSTNYLPLIPTNSSEKKMSDPSQARPSASAYLKPPSAASARQHSPSSQHRVASSSGASSSSAAAAPPPPRPPLAIHPTATIAETAVIHGTHQISIGPGTVIHPRARLLSYEGPIQIGDGCIISEKSTIGASATAPITPPTPTPTPTSATASESSGAATTTSTPITTRLSSSVTVGPYAAILPGAYVRSACVIDSLAVVNRNATVGAHSKVCSGCEVPEKTMVEDWTVVWAAGGGLGQRRRKRVVDAAPAAAAAAAASSSSALTGEGATTATTAGGEGATTKGIDVGSRRPEGKRVEDARLIVLHKEREGLAKMIGLSSSAQRRR</sequence>
<comment type="similarity">
    <text evidence="2">Belongs to the dynactin subunits 5/6 family. Dynactin subunit 6 subfamily.</text>
</comment>
<feature type="compositionally biased region" description="Pro residues" evidence="7">
    <location>
        <begin position="220"/>
        <end position="229"/>
    </location>
</feature>
<dbReference type="GeneID" id="25315297"/>
<proteinExistence type="inferred from homology"/>
<dbReference type="InterPro" id="IPR023214">
    <property type="entry name" value="HAD_sf"/>
</dbReference>
<dbReference type="Gene3D" id="3.40.50.1000">
    <property type="entry name" value="HAD superfamily/HAD-like"/>
    <property type="match status" value="1"/>
</dbReference>
<keyword evidence="8" id="KW-0808">Transferase</keyword>
<dbReference type="GO" id="GO:0007052">
    <property type="term" value="P:mitotic spindle organization"/>
    <property type="evidence" value="ECO:0007669"/>
    <property type="project" value="TreeGrafter"/>
</dbReference>
<organism evidence="8 9">
    <name type="scientific">Rasamsonia emersonii (strain ATCC 16479 / CBS 393.64 / IMI 116815)</name>
    <dbReference type="NCBI Taxonomy" id="1408163"/>
    <lineage>
        <taxon>Eukaryota</taxon>
        <taxon>Fungi</taxon>
        <taxon>Dikarya</taxon>
        <taxon>Ascomycota</taxon>
        <taxon>Pezizomycotina</taxon>
        <taxon>Eurotiomycetes</taxon>
        <taxon>Eurotiomycetidae</taxon>
        <taxon>Eurotiales</taxon>
        <taxon>Trichocomaceae</taxon>
        <taxon>Rasamsonia</taxon>
    </lineage>
</organism>
<feature type="compositionally biased region" description="Polar residues" evidence="7">
    <location>
        <begin position="194"/>
        <end position="206"/>
    </location>
</feature>
<dbReference type="RefSeq" id="XP_013329679.1">
    <property type="nucleotide sequence ID" value="XM_013474225.1"/>
</dbReference>
<dbReference type="GO" id="GO:0070840">
    <property type="term" value="F:dynein complex binding"/>
    <property type="evidence" value="ECO:0007669"/>
    <property type="project" value="TreeGrafter"/>
</dbReference>
<name>A0A0F4YXN2_RASE3</name>
<dbReference type="PANTHER" id="PTHR13072">
    <property type="entry name" value="DYNACTIN 6"/>
    <property type="match status" value="1"/>
</dbReference>
<feature type="region of interest" description="Disordered" evidence="7">
    <location>
        <begin position="286"/>
        <end position="317"/>
    </location>
</feature>
<evidence type="ECO:0000256" key="3">
    <source>
        <dbReference type="ARBA" id="ARBA00016573"/>
    </source>
</evidence>
<dbReference type="GO" id="GO:0005869">
    <property type="term" value="C:dynactin complex"/>
    <property type="evidence" value="ECO:0007669"/>
    <property type="project" value="InterPro"/>
</dbReference>
<reference evidence="8 9" key="1">
    <citation type="submission" date="2015-04" db="EMBL/GenBank/DDBJ databases">
        <authorList>
            <person name="Heijne W.H."/>
            <person name="Fedorova N.D."/>
            <person name="Nierman W.C."/>
            <person name="Vollebregt A.W."/>
            <person name="Zhao Z."/>
            <person name="Wu L."/>
            <person name="Kumar M."/>
            <person name="Stam H."/>
            <person name="van den Berg M.A."/>
            <person name="Pel H.J."/>
        </authorList>
    </citation>
    <scope>NUCLEOTIDE SEQUENCE [LARGE SCALE GENOMIC DNA]</scope>
    <source>
        <strain evidence="8 9">CBS 393.64</strain>
    </source>
</reference>
<dbReference type="AlphaFoldDB" id="A0A0F4YXN2"/>
<comment type="subcellular location">
    <subcellularLocation>
        <location evidence="1">Cytoplasm</location>
        <location evidence="1">Cytoskeleton</location>
    </subcellularLocation>
</comment>
<evidence type="ECO:0000313" key="9">
    <source>
        <dbReference type="Proteomes" id="UP000053958"/>
    </source>
</evidence>
<dbReference type="Gene3D" id="2.160.10.10">
    <property type="entry name" value="Hexapeptide repeat proteins"/>
    <property type="match status" value="1"/>
</dbReference>
<dbReference type="InterPro" id="IPR010036">
    <property type="entry name" value="MDP_1_eu_arc"/>
</dbReference>
<dbReference type="GO" id="GO:0016791">
    <property type="term" value="F:phosphatase activity"/>
    <property type="evidence" value="ECO:0007669"/>
    <property type="project" value="InterPro"/>
</dbReference>
<protein>
    <recommendedName>
        <fullName evidence="3">Dynactin subunit 6</fullName>
    </recommendedName>
</protein>
<keyword evidence="5" id="KW-0206">Cytoskeleton</keyword>
<dbReference type="Pfam" id="PF12689">
    <property type="entry name" value="Acid_PPase"/>
    <property type="match status" value="1"/>
</dbReference>
<dbReference type="STRING" id="1408163.A0A0F4YXN2"/>
<evidence type="ECO:0000256" key="4">
    <source>
        <dbReference type="ARBA" id="ARBA00022490"/>
    </source>
</evidence>
<feature type="region of interest" description="Disordered" evidence="7">
    <location>
        <begin position="164"/>
        <end position="230"/>
    </location>
</feature>
<feature type="region of interest" description="Disordered" evidence="7">
    <location>
        <begin position="416"/>
        <end position="446"/>
    </location>
</feature>